<dbReference type="GO" id="GO:0006310">
    <property type="term" value="P:DNA recombination"/>
    <property type="evidence" value="ECO:0007669"/>
    <property type="project" value="InterPro"/>
</dbReference>
<evidence type="ECO:0000256" key="3">
    <source>
        <dbReference type="ARBA" id="ARBA00021315"/>
    </source>
</evidence>
<evidence type="ECO:0000256" key="1">
    <source>
        <dbReference type="ARBA" id="ARBA00003618"/>
    </source>
</evidence>
<dbReference type="CDD" id="cd03241">
    <property type="entry name" value="ABC_RecN"/>
    <property type="match status" value="2"/>
</dbReference>
<evidence type="ECO:0000313" key="11">
    <source>
        <dbReference type="EMBL" id="MBL6762204.1"/>
    </source>
</evidence>
<evidence type="ECO:0000256" key="7">
    <source>
        <dbReference type="ARBA" id="ARBA00023204"/>
    </source>
</evidence>
<comment type="function">
    <text evidence="1 9">May be involved in recombinational repair of damaged DNA.</text>
</comment>
<dbReference type="PANTHER" id="PTHR11059">
    <property type="entry name" value="DNA REPAIR PROTEIN RECN"/>
    <property type="match status" value="1"/>
</dbReference>
<dbReference type="NCBIfam" id="TIGR00634">
    <property type="entry name" value="recN"/>
    <property type="match status" value="1"/>
</dbReference>
<proteinExistence type="inferred from homology"/>
<dbReference type="PIRSF" id="PIRSF003128">
    <property type="entry name" value="RecN"/>
    <property type="match status" value="1"/>
</dbReference>
<organism evidence="11 12">
    <name type="scientific">PS1 clade bacterium</name>
    <dbReference type="NCBI Taxonomy" id="2175152"/>
    <lineage>
        <taxon>Bacteria</taxon>
        <taxon>Pseudomonadati</taxon>
        <taxon>Pseudomonadota</taxon>
        <taxon>Alphaproteobacteria</taxon>
        <taxon>PS1 clade</taxon>
    </lineage>
</organism>
<accession>A0A937HHD6</accession>
<dbReference type="SUPFAM" id="SSF52540">
    <property type="entry name" value="P-loop containing nucleoside triphosphate hydrolases"/>
    <property type="match status" value="1"/>
</dbReference>
<sequence>MLLSLSIRDIVLIDRLDLEWQPTLCTLTGETGAGKSILLDALGLATGARGDAGLVRQGCAQGSVTAIFHLTPDHPVQPILIENGLDEGGAVQELILRRQQSADGRSRAFCNDQPIGVNLLKQIGGALVEIHGQNESQALTDAATQRNLLDNFAGLESDVATLGHLYAAQQEARSALAAYCAELAQASADTEFLTHAIAELQELNPKVGEEVALADERMLLMNAEKIIDDLREAEGFLQGEGSVENALNGALRRLEKAAPEAAGALDEAISAIDRALIEAGEARVAVSDAAARITNDPSRLEEVEGRLFALRGLARKHDTTCDGLPELLVEMDEKLSAIHGGNDRMAELETAVKQCDAAYEKAAMAISEARQAAAGKLDAMVNEELVPLKLDGGKFSTEIERAALEDGTAHGLDRIRFVASTNPGMAPGPIAKIASGGELARFMLALKVSLAAQGHNGTLIFDEVDAGVGGAVAEAVGTRLHRLAQNGQVLVVTHSPQVAARGNHHWQVSKSGENGSVSTSVVALEATARLEEVARMLSGANITDEARAAAQRLLEVG</sequence>
<keyword evidence="6" id="KW-0067">ATP-binding</keyword>
<evidence type="ECO:0000313" key="12">
    <source>
        <dbReference type="Proteomes" id="UP000785783"/>
    </source>
</evidence>
<evidence type="ECO:0000256" key="2">
    <source>
        <dbReference type="ARBA" id="ARBA00009441"/>
    </source>
</evidence>
<evidence type="ECO:0000259" key="10">
    <source>
        <dbReference type="Pfam" id="PF02463"/>
    </source>
</evidence>
<comment type="similarity">
    <text evidence="2 9">Belongs to the RecN family.</text>
</comment>
<dbReference type="PANTHER" id="PTHR11059:SF0">
    <property type="entry name" value="DNA REPAIR PROTEIN RECN"/>
    <property type="match status" value="1"/>
</dbReference>
<dbReference type="GO" id="GO:0043590">
    <property type="term" value="C:bacterial nucleoid"/>
    <property type="evidence" value="ECO:0007669"/>
    <property type="project" value="TreeGrafter"/>
</dbReference>
<feature type="domain" description="RecF/RecN/SMC N-terminal" evidence="10">
    <location>
        <begin position="14"/>
        <end position="510"/>
    </location>
</feature>
<protein>
    <recommendedName>
        <fullName evidence="3 9">DNA repair protein RecN</fullName>
    </recommendedName>
    <alternativeName>
        <fullName evidence="8 9">Recombination protein N</fullName>
    </alternativeName>
</protein>
<reference evidence="11" key="1">
    <citation type="submission" date="2020-10" db="EMBL/GenBank/DDBJ databases">
        <title>Microbiome of the Black Sea water column analyzed by genome centric metagenomics.</title>
        <authorList>
            <person name="Cabello-Yeves P.J."/>
            <person name="Callieri C."/>
            <person name="Picazo A."/>
            <person name="Mehrshad M."/>
            <person name="Haro-Moreno J.M."/>
            <person name="Roda-Garcia J."/>
            <person name="Dzembekova N."/>
            <person name="Slabakova V."/>
            <person name="Slabakova N."/>
            <person name="Moncheva S."/>
            <person name="Rodriguez-Valera F."/>
        </authorList>
    </citation>
    <scope>NUCLEOTIDE SEQUENCE</scope>
    <source>
        <strain evidence="11">BS307-5m-G5</strain>
    </source>
</reference>
<comment type="caution">
    <text evidence="11">The sequence shown here is derived from an EMBL/GenBank/DDBJ whole genome shotgun (WGS) entry which is preliminary data.</text>
</comment>
<dbReference type="InterPro" id="IPR004604">
    <property type="entry name" value="DNA_recomb/repair_RecN"/>
</dbReference>
<dbReference type="GO" id="GO:0006281">
    <property type="term" value="P:DNA repair"/>
    <property type="evidence" value="ECO:0007669"/>
    <property type="project" value="UniProtKB-KW"/>
</dbReference>
<dbReference type="InterPro" id="IPR003395">
    <property type="entry name" value="RecF/RecN/SMC_N"/>
</dbReference>
<dbReference type="EMBL" id="JADHOK010000085">
    <property type="protein sequence ID" value="MBL6762204.1"/>
    <property type="molecule type" value="Genomic_DNA"/>
</dbReference>
<keyword evidence="7 9" id="KW-0234">DNA repair</keyword>
<evidence type="ECO:0000256" key="8">
    <source>
        <dbReference type="ARBA" id="ARBA00033408"/>
    </source>
</evidence>
<evidence type="ECO:0000256" key="4">
    <source>
        <dbReference type="ARBA" id="ARBA00022741"/>
    </source>
</evidence>
<gene>
    <name evidence="11" type="primary">recN</name>
    <name evidence="11" type="ORF">ISQ19_05855</name>
</gene>
<evidence type="ECO:0000256" key="5">
    <source>
        <dbReference type="ARBA" id="ARBA00022763"/>
    </source>
</evidence>
<evidence type="ECO:0000256" key="9">
    <source>
        <dbReference type="PIRNR" id="PIRNR003128"/>
    </source>
</evidence>
<dbReference type="AlphaFoldDB" id="A0A937HHD6"/>
<keyword evidence="5 9" id="KW-0227">DNA damage</keyword>
<dbReference type="InterPro" id="IPR027417">
    <property type="entry name" value="P-loop_NTPase"/>
</dbReference>
<name>A0A937HHD6_9PROT</name>
<dbReference type="Gene3D" id="3.40.50.300">
    <property type="entry name" value="P-loop containing nucleotide triphosphate hydrolases"/>
    <property type="match status" value="2"/>
</dbReference>
<keyword evidence="4" id="KW-0547">Nucleotide-binding</keyword>
<dbReference type="Proteomes" id="UP000785783">
    <property type="component" value="Unassembled WGS sequence"/>
</dbReference>
<dbReference type="GO" id="GO:0009432">
    <property type="term" value="P:SOS response"/>
    <property type="evidence" value="ECO:0007669"/>
    <property type="project" value="TreeGrafter"/>
</dbReference>
<dbReference type="GO" id="GO:0005524">
    <property type="term" value="F:ATP binding"/>
    <property type="evidence" value="ECO:0007669"/>
    <property type="project" value="UniProtKB-KW"/>
</dbReference>
<evidence type="ECO:0000256" key="6">
    <source>
        <dbReference type="ARBA" id="ARBA00022840"/>
    </source>
</evidence>
<dbReference type="FunFam" id="3.40.50.300:FF:000356">
    <property type="entry name" value="DNA repair protein RecN"/>
    <property type="match status" value="1"/>
</dbReference>
<dbReference type="Pfam" id="PF02463">
    <property type="entry name" value="SMC_N"/>
    <property type="match status" value="1"/>
</dbReference>